<dbReference type="InterPro" id="IPR025668">
    <property type="entry name" value="Tnp_DDE_dom"/>
</dbReference>
<dbReference type="RefSeq" id="WP_097356783.1">
    <property type="nucleotide sequence ID" value="NZ_CAWNJE010000018.1"/>
</dbReference>
<dbReference type="OrthoDB" id="9787898at2"/>
<dbReference type="Pfam" id="PF13612">
    <property type="entry name" value="DDE_Tnp_1_3"/>
    <property type="match status" value="1"/>
</dbReference>
<proteinExistence type="predicted"/>
<evidence type="ECO:0000313" key="2">
    <source>
        <dbReference type="EMBL" id="PCS22259.1"/>
    </source>
</evidence>
<dbReference type="AlphaFoldDB" id="A0A2A5T268"/>
<name>A0A2A5T268_9GAMM</name>
<protein>
    <submittedName>
        <fullName evidence="2">Mobile element protein</fullName>
    </submittedName>
</protein>
<reference evidence="3" key="1">
    <citation type="submission" date="2017-04" db="EMBL/GenBank/DDBJ databases">
        <title>Genome evolution of the luminous symbionts of deep sea anglerfish.</title>
        <authorList>
            <person name="Hendry T.A."/>
        </authorList>
    </citation>
    <scope>NUCLEOTIDE SEQUENCE [LARGE SCALE GENOMIC DNA]</scope>
</reference>
<keyword evidence="3" id="KW-1185">Reference proteome</keyword>
<dbReference type="GeneID" id="78828751"/>
<organism evidence="2 3">
    <name type="scientific">Candidatus Enterovibrio escicola</name>
    <dbReference type="NCBI Taxonomy" id="1927127"/>
    <lineage>
        <taxon>Bacteria</taxon>
        <taxon>Pseudomonadati</taxon>
        <taxon>Pseudomonadota</taxon>
        <taxon>Gammaproteobacteria</taxon>
        <taxon>Vibrionales</taxon>
        <taxon>Vibrionaceae</taxon>
        <taxon>Enterovibrio</taxon>
    </lineage>
</organism>
<sequence length="42" mass="4793">MGWFYGFKLHLMVNDQDSIISVQVTTDNVADRKPVPEIADEI</sequence>
<dbReference type="Proteomes" id="UP000219020">
    <property type="component" value="Unassembled WGS sequence"/>
</dbReference>
<feature type="domain" description="Transposase DDE" evidence="1">
    <location>
        <begin position="1"/>
        <end position="41"/>
    </location>
</feature>
<evidence type="ECO:0000259" key="1">
    <source>
        <dbReference type="Pfam" id="PF13612"/>
    </source>
</evidence>
<comment type="caution">
    <text evidence="2">The sequence shown here is derived from an EMBL/GenBank/DDBJ whole genome shotgun (WGS) entry which is preliminary data.</text>
</comment>
<gene>
    <name evidence="2" type="ORF">BTN49_2152</name>
</gene>
<dbReference type="EMBL" id="NBYY01000023">
    <property type="protein sequence ID" value="PCS22259.1"/>
    <property type="molecule type" value="Genomic_DNA"/>
</dbReference>
<accession>A0A2A5T268</accession>
<evidence type="ECO:0000313" key="3">
    <source>
        <dbReference type="Proteomes" id="UP000219020"/>
    </source>
</evidence>